<proteinExistence type="predicted"/>
<gene>
    <name evidence="2" type="ORF">ACJMK2_040138</name>
</gene>
<evidence type="ECO:0000313" key="3">
    <source>
        <dbReference type="Proteomes" id="UP001634394"/>
    </source>
</evidence>
<keyword evidence="3" id="KW-1185">Reference proteome</keyword>
<protein>
    <submittedName>
        <fullName evidence="2">Uncharacterized protein</fullName>
    </submittedName>
</protein>
<evidence type="ECO:0000313" key="2">
    <source>
        <dbReference type="EMBL" id="KAL3872196.1"/>
    </source>
</evidence>
<sequence length="163" mass="17269">MSSHRIESNKAADSLSVTGYLDMSEQIGNVETSAEEDKTADTKSDGMPIVIAGGAGDTEMSNEGNRKVDDWLLSNVMVTSDKADTLTEPSKMVKFLLTASSTATVDDDGSGNSETDKTIYTQSPDDQQTHHSAIIVEATGDQKMFDKAIVTGRTESALLGGIS</sequence>
<evidence type="ECO:0000256" key="1">
    <source>
        <dbReference type="SAM" id="MobiDB-lite"/>
    </source>
</evidence>
<name>A0ABD3WE32_SINWO</name>
<organism evidence="2 3">
    <name type="scientific">Sinanodonta woodiana</name>
    <name type="common">Chinese pond mussel</name>
    <name type="synonym">Anodonta woodiana</name>
    <dbReference type="NCBI Taxonomy" id="1069815"/>
    <lineage>
        <taxon>Eukaryota</taxon>
        <taxon>Metazoa</taxon>
        <taxon>Spiralia</taxon>
        <taxon>Lophotrochozoa</taxon>
        <taxon>Mollusca</taxon>
        <taxon>Bivalvia</taxon>
        <taxon>Autobranchia</taxon>
        <taxon>Heteroconchia</taxon>
        <taxon>Palaeoheterodonta</taxon>
        <taxon>Unionida</taxon>
        <taxon>Unionoidea</taxon>
        <taxon>Unionidae</taxon>
        <taxon>Unioninae</taxon>
        <taxon>Sinanodonta</taxon>
    </lineage>
</organism>
<comment type="caution">
    <text evidence="2">The sequence shown here is derived from an EMBL/GenBank/DDBJ whole genome shotgun (WGS) entry which is preliminary data.</text>
</comment>
<dbReference type="EMBL" id="JBJQND010000007">
    <property type="protein sequence ID" value="KAL3872196.1"/>
    <property type="molecule type" value="Genomic_DNA"/>
</dbReference>
<dbReference type="AlphaFoldDB" id="A0ABD3WE32"/>
<feature type="region of interest" description="Disordered" evidence="1">
    <location>
        <begin position="26"/>
        <end position="48"/>
    </location>
</feature>
<feature type="compositionally biased region" description="Basic and acidic residues" evidence="1">
    <location>
        <begin position="35"/>
        <end position="44"/>
    </location>
</feature>
<accession>A0ABD3WE32</accession>
<reference evidence="2 3" key="1">
    <citation type="submission" date="2024-11" db="EMBL/GenBank/DDBJ databases">
        <title>Chromosome-level genome assembly of the freshwater bivalve Anodonta woodiana.</title>
        <authorList>
            <person name="Chen X."/>
        </authorList>
    </citation>
    <scope>NUCLEOTIDE SEQUENCE [LARGE SCALE GENOMIC DNA]</scope>
    <source>
        <strain evidence="2">MN2024</strain>
        <tissue evidence="2">Gills</tissue>
    </source>
</reference>
<dbReference type="Proteomes" id="UP001634394">
    <property type="component" value="Unassembled WGS sequence"/>
</dbReference>